<organism evidence="1 2">
    <name type="scientific">Prevotella pectinovora</name>
    <dbReference type="NCBI Taxonomy" id="1602169"/>
    <lineage>
        <taxon>Bacteria</taxon>
        <taxon>Pseudomonadati</taxon>
        <taxon>Bacteroidota</taxon>
        <taxon>Bacteroidia</taxon>
        <taxon>Bacteroidales</taxon>
        <taxon>Prevotellaceae</taxon>
        <taxon>Prevotella</taxon>
    </lineage>
</organism>
<protein>
    <submittedName>
        <fullName evidence="1">Uncharacterized protein</fullName>
    </submittedName>
</protein>
<accession>A0A0D0IY32</accession>
<name>A0A0D0IY32_9BACT</name>
<reference evidence="1 2" key="1">
    <citation type="submission" date="2015-01" db="EMBL/GenBank/DDBJ databases">
        <title>Comparative genomics of non-oral Prevotella species.</title>
        <authorList>
            <person name="Accetto T."/>
            <person name="Nograsek B."/>
            <person name="Avgustin G."/>
        </authorList>
    </citation>
    <scope>NUCLEOTIDE SEQUENCE [LARGE SCALE GENOMIC DNA]</scope>
    <source>
        <strain evidence="1 2">P5-119</strain>
    </source>
</reference>
<dbReference type="EMBL" id="JXQK01000020">
    <property type="protein sequence ID" value="KIP64478.1"/>
    <property type="molecule type" value="Genomic_DNA"/>
</dbReference>
<comment type="caution">
    <text evidence="1">The sequence shown here is derived from an EMBL/GenBank/DDBJ whole genome shotgun (WGS) entry which is preliminary data.</text>
</comment>
<dbReference type="STRING" id="1602171.ST44_02255"/>
<dbReference type="OrthoDB" id="1079364at2"/>
<gene>
    <name evidence="1" type="ORF">ST44_02255</name>
</gene>
<dbReference type="Proteomes" id="UP000032046">
    <property type="component" value="Unassembled WGS sequence"/>
</dbReference>
<dbReference type="RefSeq" id="WP_042517713.1">
    <property type="nucleotide sequence ID" value="NZ_JXQI01000082.1"/>
</dbReference>
<keyword evidence="2" id="KW-1185">Reference proteome</keyword>
<dbReference type="AlphaFoldDB" id="A0A0D0IY32"/>
<evidence type="ECO:0000313" key="2">
    <source>
        <dbReference type="Proteomes" id="UP000032046"/>
    </source>
</evidence>
<evidence type="ECO:0000313" key="1">
    <source>
        <dbReference type="EMBL" id="KIP64478.1"/>
    </source>
</evidence>
<sequence length="133" mass="15157">MKVSVYYEEVSNYVEKHYLVRPSIKQVDDKTLSIEYTPHKFIPAISVVVRIEAMRKDVICMSYECSKAISLLISGAITHIERQIPQGIEIDTDSKRINVYPENVTELKNVLAYLSLSGVHFSESGMEITLDMN</sequence>
<proteinExistence type="predicted"/>